<name>A0ACB9NBC2_BAUVA</name>
<evidence type="ECO:0000313" key="2">
    <source>
        <dbReference type="Proteomes" id="UP000828941"/>
    </source>
</evidence>
<protein>
    <submittedName>
        <fullName evidence="1">Uncharacterized protein</fullName>
    </submittedName>
</protein>
<sequence length="311" mass="34829">MVSRAPYSIEIVPAPLHSDKDNVPNPEYLLWYRQDQILLSAILESCSETIQPLISSANTAREAWDRLTLSYANSSRSQIISLKSKLAQNSQGTKSIAEFLTEMRSIADELALAQHPMAEDDLIVHILTQLGNEYSPLVAAIKVRDSPISYSELFDKLTDFERTLHDKESAAQPALATVHATQKHFTRPHPANVSFADTPSAHPHYHHRRTKGGRSAYQGRPQSTQINATMFDLFCNFCKIPSHNTQAVQGCFFFAAPQTFRVRNNVSGKEVPPGRDCIMGTFPYEMFHSTLAFGFPNGFEWGVLGSLWRFG</sequence>
<evidence type="ECO:0000313" key="1">
    <source>
        <dbReference type="EMBL" id="KAI4331985.1"/>
    </source>
</evidence>
<accession>A0ACB9NBC2</accession>
<comment type="caution">
    <text evidence="1">The sequence shown here is derived from an EMBL/GenBank/DDBJ whole genome shotgun (WGS) entry which is preliminary data.</text>
</comment>
<keyword evidence="2" id="KW-1185">Reference proteome</keyword>
<proteinExistence type="predicted"/>
<dbReference type="EMBL" id="CM039432">
    <property type="protein sequence ID" value="KAI4331985.1"/>
    <property type="molecule type" value="Genomic_DNA"/>
</dbReference>
<organism evidence="1 2">
    <name type="scientific">Bauhinia variegata</name>
    <name type="common">Purple orchid tree</name>
    <name type="synonym">Phanera variegata</name>
    <dbReference type="NCBI Taxonomy" id="167791"/>
    <lineage>
        <taxon>Eukaryota</taxon>
        <taxon>Viridiplantae</taxon>
        <taxon>Streptophyta</taxon>
        <taxon>Embryophyta</taxon>
        <taxon>Tracheophyta</taxon>
        <taxon>Spermatophyta</taxon>
        <taxon>Magnoliopsida</taxon>
        <taxon>eudicotyledons</taxon>
        <taxon>Gunneridae</taxon>
        <taxon>Pentapetalae</taxon>
        <taxon>rosids</taxon>
        <taxon>fabids</taxon>
        <taxon>Fabales</taxon>
        <taxon>Fabaceae</taxon>
        <taxon>Cercidoideae</taxon>
        <taxon>Cercideae</taxon>
        <taxon>Bauhiniinae</taxon>
        <taxon>Bauhinia</taxon>
    </lineage>
</organism>
<dbReference type="Proteomes" id="UP000828941">
    <property type="component" value="Chromosome 7"/>
</dbReference>
<gene>
    <name evidence="1" type="ORF">L6164_016928</name>
</gene>
<reference evidence="1 2" key="1">
    <citation type="journal article" date="2022" name="DNA Res.">
        <title>Chromosomal-level genome assembly of the orchid tree Bauhinia variegata (Leguminosae; Cercidoideae) supports the allotetraploid origin hypothesis of Bauhinia.</title>
        <authorList>
            <person name="Zhong Y."/>
            <person name="Chen Y."/>
            <person name="Zheng D."/>
            <person name="Pang J."/>
            <person name="Liu Y."/>
            <person name="Luo S."/>
            <person name="Meng S."/>
            <person name="Qian L."/>
            <person name="Wei D."/>
            <person name="Dai S."/>
            <person name="Zhou R."/>
        </authorList>
    </citation>
    <scope>NUCLEOTIDE SEQUENCE [LARGE SCALE GENOMIC DNA]</scope>
    <source>
        <strain evidence="1">BV-YZ2020</strain>
    </source>
</reference>